<evidence type="ECO:0000313" key="2">
    <source>
        <dbReference type="Proteomes" id="UP000712600"/>
    </source>
</evidence>
<dbReference type="EMBL" id="QGKX02001347">
    <property type="protein sequence ID" value="KAF3521342.1"/>
    <property type="molecule type" value="Genomic_DNA"/>
</dbReference>
<gene>
    <name evidence="1" type="ORF">F2Q69_00047872</name>
</gene>
<proteinExistence type="predicted"/>
<comment type="caution">
    <text evidence="1">The sequence shown here is derived from an EMBL/GenBank/DDBJ whole genome shotgun (WGS) entry which is preliminary data.</text>
</comment>
<evidence type="ECO:0000313" key="1">
    <source>
        <dbReference type="EMBL" id="KAF3521342.1"/>
    </source>
</evidence>
<accession>A0A8S9PSE2</accession>
<dbReference type="AlphaFoldDB" id="A0A8S9PSE2"/>
<organism evidence="1 2">
    <name type="scientific">Brassica cretica</name>
    <name type="common">Mustard</name>
    <dbReference type="NCBI Taxonomy" id="69181"/>
    <lineage>
        <taxon>Eukaryota</taxon>
        <taxon>Viridiplantae</taxon>
        <taxon>Streptophyta</taxon>
        <taxon>Embryophyta</taxon>
        <taxon>Tracheophyta</taxon>
        <taxon>Spermatophyta</taxon>
        <taxon>Magnoliopsida</taxon>
        <taxon>eudicotyledons</taxon>
        <taxon>Gunneridae</taxon>
        <taxon>Pentapetalae</taxon>
        <taxon>rosids</taxon>
        <taxon>malvids</taxon>
        <taxon>Brassicales</taxon>
        <taxon>Brassicaceae</taxon>
        <taxon>Brassiceae</taxon>
        <taxon>Brassica</taxon>
    </lineage>
</organism>
<sequence length="122" mass="13906">MDENGSNPWYITANGENGVPNVEAAAAEDVMSARPRTLAGYNCQDQYYTNRFAIGPPTFWRHDFKLKPSYFTLVGQQPYHGLLNEHPMNHLEWLEDLVSPIKANEVPDAIQGSYWLSFDSRD</sequence>
<name>A0A8S9PSE2_BRACR</name>
<protein>
    <submittedName>
        <fullName evidence="1">Uncharacterized protein</fullName>
    </submittedName>
</protein>
<dbReference type="Proteomes" id="UP000712600">
    <property type="component" value="Unassembled WGS sequence"/>
</dbReference>
<reference evidence="1" key="1">
    <citation type="submission" date="2019-12" db="EMBL/GenBank/DDBJ databases">
        <title>Genome sequencing and annotation of Brassica cretica.</title>
        <authorList>
            <person name="Studholme D.J."/>
            <person name="Sarris P."/>
        </authorList>
    </citation>
    <scope>NUCLEOTIDE SEQUENCE</scope>
    <source>
        <strain evidence="1">PFS-109/04</strain>
        <tissue evidence="1">Leaf</tissue>
    </source>
</reference>